<sequence length="116" mass="13091">MCWCNRTHRRNGNTNKSYQDRSAAYGTICLEGGWRHSYKRGRGCVGAARQFTVARRVVRPDVRPSPARRRHFVARPPLPPPLIATLTTLDTNQDFVISSIVYSKGCYGLITTNLVL</sequence>
<evidence type="ECO:0000313" key="1">
    <source>
        <dbReference type="EMBL" id="CAH0722542.1"/>
    </source>
</evidence>
<accession>A0A8J9UMC7</accession>
<dbReference type="AlphaFoldDB" id="A0A8J9UMC7"/>
<dbReference type="Proteomes" id="UP000838878">
    <property type="component" value="Chromosome 3"/>
</dbReference>
<protein>
    <submittedName>
        <fullName evidence="1">Uncharacterized protein</fullName>
    </submittedName>
</protein>
<reference evidence="1" key="1">
    <citation type="submission" date="2021-12" db="EMBL/GenBank/DDBJ databases">
        <authorList>
            <person name="Martin H S."/>
        </authorList>
    </citation>
    <scope>NUCLEOTIDE SEQUENCE</scope>
</reference>
<dbReference type="EMBL" id="OV170223">
    <property type="protein sequence ID" value="CAH0722542.1"/>
    <property type="molecule type" value="Genomic_DNA"/>
</dbReference>
<keyword evidence="2" id="KW-1185">Reference proteome</keyword>
<gene>
    <name evidence="1" type="ORF">BINO364_LOCUS8485</name>
</gene>
<organism evidence="1 2">
    <name type="scientific">Brenthis ino</name>
    <name type="common">lesser marbled fritillary</name>
    <dbReference type="NCBI Taxonomy" id="405034"/>
    <lineage>
        <taxon>Eukaryota</taxon>
        <taxon>Metazoa</taxon>
        <taxon>Ecdysozoa</taxon>
        <taxon>Arthropoda</taxon>
        <taxon>Hexapoda</taxon>
        <taxon>Insecta</taxon>
        <taxon>Pterygota</taxon>
        <taxon>Neoptera</taxon>
        <taxon>Endopterygota</taxon>
        <taxon>Lepidoptera</taxon>
        <taxon>Glossata</taxon>
        <taxon>Ditrysia</taxon>
        <taxon>Papilionoidea</taxon>
        <taxon>Nymphalidae</taxon>
        <taxon>Heliconiinae</taxon>
        <taxon>Argynnini</taxon>
        <taxon>Brenthis</taxon>
    </lineage>
</organism>
<evidence type="ECO:0000313" key="2">
    <source>
        <dbReference type="Proteomes" id="UP000838878"/>
    </source>
</evidence>
<name>A0A8J9UMC7_9NEOP</name>
<dbReference type="OrthoDB" id="7490565at2759"/>
<feature type="non-terminal residue" evidence="1">
    <location>
        <position position="116"/>
    </location>
</feature>
<proteinExistence type="predicted"/>